<dbReference type="SMART" id="SM00811">
    <property type="entry name" value="Alpha_kinase"/>
    <property type="match status" value="1"/>
</dbReference>
<dbReference type="GO" id="GO:0033063">
    <property type="term" value="C:Rad51B-Rad51C-Rad51D-XRCC2 complex"/>
    <property type="evidence" value="ECO:0007669"/>
    <property type="project" value="InterPro"/>
</dbReference>
<dbReference type="SUPFAM" id="SSF52540">
    <property type="entry name" value="P-loop containing nucleoside triphosphate hydrolases"/>
    <property type="match status" value="1"/>
</dbReference>
<dbReference type="InterPro" id="IPR011009">
    <property type="entry name" value="Kinase-like_dom_sf"/>
</dbReference>
<dbReference type="GO" id="GO:0003746">
    <property type="term" value="F:translation elongation factor activity"/>
    <property type="evidence" value="ECO:0007669"/>
    <property type="project" value="UniProtKB-KW"/>
</dbReference>
<reference evidence="6" key="1">
    <citation type="journal article" date="2015" name="PLoS Genet.">
        <title>Genome Sequence and Transcriptome Analyses of Chrysochromulina tobin: Metabolic Tools for Enhanced Algal Fitness in the Prominent Order Prymnesiales (Haptophyceae).</title>
        <authorList>
            <person name="Hovde B.T."/>
            <person name="Deodato C.R."/>
            <person name="Hunsperger H.M."/>
            <person name="Ryken S.A."/>
            <person name="Yost W."/>
            <person name="Jha R.K."/>
            <person name="Patterson J."/>
            <person name="Monnat R.J. Jr."/>
            <person name="Barlow S.B."/>
            <person name="Starkenburg S.R."/>
            <person name="Cattolico R.A."/>
        </authorList>
    </citation>
    <scope>NUCLEOTIDE SEQUENCE</scope>
    <source>
        <strain evidence="6">CCMP291</strain>
    </source>
</reference>
<dbReference type="Pfam" id="PF02816">
    <property type="entry name" value="Alpha_kinase"/>
    <property type="match status" value="1"/>
</dbReference>
<dbReference type="PANTHER" id="PTHR46644">
    <property type="entry name" value="DNA REPAIR PROTEIN XRCC2"/>
    <property type="match status" value="1"/>
</dbReference>
<keyword evidence="3" id="KW-0418">Kinase</keyword>
<evidence type="ECO:0000256" key="1">
    <source>
        <dbReference type="ARBA" id="ARBA00022527"/>
    </source>
</evidence>
<dbReference type="OrthoDB" id="301415at2759"/>
<keyword evidence="5" id="KW-0648">Protein biosynthesis</keyword>
<dbReference type="Gene3D" id="3.20.200.10">
    <property type="entry name" value="MHCK/EF2 kinase"/>
    <property type="match status" value="1"/>
</dbReference>
<dbReference type="PROSITE" id="PS51158">
    <property type="entry name" value="ALPHA_KINASE"/>
    <property type="match status" value="1"/>
</dbReference>
<evidence type="ECO:0000259" key="4">
    <source>
        <dbReference type="PROSITE" id="PS51158"/>
    </source>
</evidence>
<sequence length="723" mass="77946">MVAWADETADDFFARACVLPIALLPCLPAEGLSAGHALEVFGERGTGKTALLMECALNCILPRAPYGGGGHGASAVLFDIDGGFDALRLSAALELRLHEARPELTAAELEREVVLCLDRLHVVQCLTPRELVLALGALRRRLEALPTTTSAATAAAAADGGAAGSWDAIVSAPRLLLLDSLSAFQWLECGRKRERPEASGEAAGTAFISPPSCLPEVSALLSALRHRLTVVWSRLPRKFYEGCFEFPNSEGNLGVNLGVNLGAAGLALLPSFRLRLRFPSLNTTHGCAMSEPEAEGAHLRFQALLDGGHGATSTHSGCSAVTAPLHASRHDLLLSMRGVTLLAGITRDAYSDFQWAEGKLSKCRRCVLGVPEPADQPPATMRLGTTRAVAADMREPSRHGDQYLATSAALSGSDLIPCIAKWYRPAAHESEGLMNARYEQSRMDMKNRVLHRAVKLVAAFNASRSSRTTVRVNLPSTMRARGDGGLEAFFGWQTDAPVGQSHEAALRPGEETHVEVRLASWQKWSSNTGWASDDAPSWVAELTHHSFHSSGGECLLCDIAGCEVSLWEDGVAREAIIGDPTIHSRGRSFGPTDLGLDGILSWFARHECTEACMHMLRPPVHRTMHANSEVATLTLQKETLSEEPQILPPSVLAQMPVQQPTLGARSRLRSRLGAAQQRRGDGAAQALYPGRYDGFDASRHAVFTQAEHLTLVHSKGQARERSW</sequence>
<protein>
    <submittedName>
        <fullName evidence="5">Elongation factor 2</fullName>
    </submittedName>
</protein>
<dbReference type="InterPro" id="IPR030547">
    <property type="entry name" value="XRCC2"/>
</dbReference>
<name>A0A0M0K7N9_9EUKA</name>
<dbReference type="Gene3D" id="3.40.50.300">
    <property type="entry name" value="P-loop containing nucleotide triphosphate hydrolases"/>
    <property type="match status" value="1"/>
</dbReference>
<gene>
    <name evidence="5" type="ORF">Ctob_015821</name>
</gene>
<feature type="domain" description="Alpha-type protein kinase" evidence="4">
    <location>
        <begin position="347"/>
        <end position="620"/>
    </location>
</feature>
<keyword evidence="2" id="KW-0808">Transferase</keyword>
<evidence type="ECO:0000256" key="2">
    <source>
        <dbReference type="ARBA" id="ARBA00022679"/>
    </source>
</evidence>
<evidence type="ECO:0000313" key="6">
    <source>
        <dbReference type="Proteomes" id="UP000037460"/>
    </source>
</evidence>
<proteinExistence type="predicted"/>
<keyword evidence="1" id="KW-0723">Serine/threonine-protein kinase</keyword>
<keyword evidence="6" id="KW-1185">Reference proteome</keyword>
<keyword evidence="5" id="KW-0251">Elongation factor</keyword>
<dbReference type="Proteomes" id="UP000037460">
    <property type="component" value="Unassembled WGS sequence"/>
</dbReference>
<dbReference type="GO" id="GO:0004674">
    <property type="term" value="F:protein serine/threonine kinase activity"/>
    <property type="evidence" value="ECO:0007669"/>
    <property type="project" value="UniProtKB-KW"/>
</dbReference>
<dbReference type="SUPFAM" id="SSF56112">
    <property type="entry name" value="Protein kinase-like (PK-like)"/>
    <property type="match status" value="1"/>
</dbReference>
<evidence type="ECO:0000256" key="3">
    <source>
        <dbReference type="ARBA" id="ARBA00022777"/>
    </source>
</evidence>
<comment type="caution">
    <text evidence="5">The sequence shown here is derived from an EMBL/GenBank/DDBJ whole genome shotgun (WGS) entry which is preliminary data.</text>
</comment>
<evidence type="ECO:0000313" key="5">
    <source>
        <dbReference type="EMBL" id="KOO34819.1"/>
    </source>
</evidence>
<dbReference type="AlphaFoldDB" id="A0A0M0K7N9"/>
<dbReference type="EMBL" id="JWZX01001080">
    <property type="protein sequence ID" value="KOO34819.1"/>
    <property type="molecule type" value="Genomic_DNA"/>
</dbReference>
<dbReference type="GO" id="GO:0000724">
    <property type="term" value="P:double-strand break repair via homologous recombination"/>
    <property type="evidence" value="ECO:0007669"/>
    <property type="project" value="InterPro"/>
</dbReference>
<dbReference type="GO" id="GO:0005524">
    <property type="term" value="F:ATP binding"/>
    <property type="evidence" value="ECO:0007669"/>
    <property type="project" value="InterPro"/>
</dbReference>
<dbReference type="GO" id="GO:0005657">
    <property type="term" value="C:replication fork"/>
    <property type="evidence" value="ECO:0007669"/>
    <property type="project" value="InterPro"/>
</dbReference>
<accession>A0A0M0K7N9</accession>
<dbReference type="InterPro" id="IPR027417">
    <property type="entry name" value="P-loop_NTPase"/>
</dbReference>
<dbReference type="PANTHER" id="PTHR46644:SF2">
    <property type="entry name" value="DNA REPAIR PROTEIN XRCC2"/>
    <property type="match status" value="1"/>
</dbReference>
<organism evidence="5 6">
    <name type="scientific">Chrysochromulina tobinii</name>
    <dbReference type="NCBI Taxonomy" id="1460289"/>
    <lineage>
        <taxon>Eukaryota</taxon>
        <taxon>Haptista</taxon>
        <taxon>Haptophyta</taxon>
        <taxon>Prymnesiophyceae</taxon>
        <taxon>Prymnesiales</taxon>
        <taxon>Chrysochromulinaceae</taxon>
        <taxon>Chrysochromulina</taxon>
    </lineage>
</organism>
<dbReference type="InterPro" id="IPR004166">
    <property type="entry name" value="a-kinase_dom"/>
</dbReference>